<evidence type="ECO:0000256" key="6">
    <source>
        <dbReference type="RuleBase" id="RU362125"/>
    </source>
</evidence>
<comment type="cofactor">
    <cofactor evidence="1 6">
        <name>FAD</name>
        <dbReference type="ChEBI" id="CHEBI:57692"/>
    </cofactor>
</comment>
<evidence type="ECO:0000256" key="3">
    <source>
        <dbReference type="ARBA" id="ARBA00022630"/>
    </source>
</evidence>
<dbReference type="InterPro" id="IPR009100">
    <property type="entry name" value="AcylCoA_DH/oxidase_NM_dom_sf"/>
</dbReference>
<dbReference type="Pfam" id="PF02770">
    <property type="entry name" value="Acyl-CoA_dh_M"/>
    <property type="match status" value="1"/>
</dbReference>
<evidence type="ECO:0000259" key="8">
    <source>
        <dbReference type="Pfam" id="PF02770"/>
    </source>
</evidence>
<proteinExistence type="inferred from homology"/>
<dbReference type="CDD" id="cd01152">
    <property type="entry name" value="ACAD_fadE6_17_26"/>
    <property type="match status" value="1"/>
</dbReference>
<evidence type="ECO:0000256" key="2">
    <source>
        <dbReference type="ARBA" id="ARBA00009347"/>
    </source>
</evidence>
<keyword evidence="5 6" id="KW-0560">Oxidoreductase</keyword>
<comment type="similarity">
    <text evidence="2 6">Belongs to the acyl-CoA dehydrogenase family.</text>
</comment>
<name>A0A1Y3PM18_9BACI</name>
<dbReference type="FunFam" id="2.40.110.10:FF:000011">
    <property type="entry name" value="Acyl-CoA dehydrogenase FadE34"/>
    <property type="match status" value="1"/>
</dbReference>
<dbReference type="PANTHER" id="PTHR43292:SF3">
    <property type="entry name" value="ACYL-COA DEHYDROGENASE FADE29"/>
    <property type="match status" value="1"/>
</dbReference>
<dbReference type="InterPro" id="IPR046373">
    <property type="entry name" value="Acyl-CoA_Oxase/DH_mid-dom_sf"/>
</dbReference>
<gene>
    <name evidence="10" type="ORF">BAA01_14005</name>
</gene>
<evidence type="ECO:0000259" key="7">
    <source>
        <dbReference type="Pfam" id="PF00441"/>
    </source>
</evidence>
<dbReference type="Proteomes" id="UP000196475">
    <property type="component" value="Unassembled WGS sequence"/>
</dbReference>
<evidence type="ECO:0000256" key="5">
    <source>
        <dbReference type="ARBA" id="ARBA00023002"/>
    </source>
</evidence>
<feature type="domain" description="Acyl-CoA oxidase/dehydrogenase middle" evidence="8">
    <location>
        <begin position="129"/>
        <end position="223"/>
    </location>
</feature>
<keyword evidence="4 6" id="KW-0274">FAD</keyword>
<dbReference type="InterPro" id="IPR036250">
    <property type="entry name" value="AcylCo_DH-like_C"/>
</dbReference>
<evidence type="ECO:0000259" key="9">
    <source>
        <dbReference type="Pfam" id="PF02771"/>
    </source>
</evidence>
<evidence type="ECO:0000313" key="11">
    <source>
        <dbReference type="Proteomes" id="UP000196475"/>
    </source>
</evidence>
<dbReference type="Pfam" id="PF02771">
    <property type="entry name" value="Acyl-CoA_dh_N"/>
    <property type="match status" value="1"/>
</dbReference>
<dbReference type="GO" id="GO:0005886">
    <property type="term" value="C:plasma membrane"/>
    <property type="evidence" value="ECO:0007669"/>
    <property type="project" value="TreeGrafter"/>
</dbReference>
<dbReference type="SUPFAM" id="SSF47203">
    <property type="entry name" value="Acyl-CoA dehydrogenase C-terminal domain-like"/>
    <property type="match status" value="1"/>
</dbReference>
<evidence type="ECO:0000313" key="10">
    <source>
        <dbReference type="EMBL" id="OUM88114.1"/>
    </source>
</evidence>
<dbReference type="Gene3D" id="1.20.140.10">
    <property type="entry name" value="Butyryl-CoA Dehydrogenase, subunit A, domain 3"/>
    <property type="match status" value="1"/>
</dbReference>
<dbReference type="EMBL" id="LZRT01000066">
    <property type="protein sequence ID" value="OUM88114.1"/>
    <property type="molecule type" value="Genomic_DNA"/>
</dbReference>
<dbReference type="Gene3D" id="1.10.540.10">
    <property type="entry name" value="Acyl-CoA dehydrogenase/oxidase, N-terminal domain"/>
    <property type="match status" value="1"/>
</dbReference>
<dbReference type="GO" id="GO:0016627">
    <property type="term" value="F:oxidoreductase activity, acting on the CH-CH group of donors"/>
    <property type="evidence" value="ECO:0007669"/>
    <property type="project" value="InterPro"/>
</dbReference>
<dbReference type="Pfam" id="PF00441">
    <property type="entry name" value="Acyl-CoA_dh_1"/>
    <property type="match status" value="1"/>
</dbReference>
<accession>A0A1Y3PM18</accession>
<dbReference type="SUPFAM" id="SSF56645">
    <property type="entry name" value="Acyl-CoA dehydrogenase NM domain-like"/>
    <property type="match status" value="1"/>
</dbReference>
<evidence type="ECO:0000256" key="4">
    <source>
        <dbReference type="ARBA" id="ARBA00022827"/>
    </source>
</evidence>
<dbReference type="InterPro" id="IPR052161">
    <property type="entry name" value="Mycobact_Acyl-CoA_DH"/>
</dbReference>
<evidence type="ECO:0000256" key="1">
    <source>
        <dbReference type="ARBA" id="ARBA00001974"/>
    </source>
</evidence>
<feature type="domain" description="Acyl-CoA dehydrogenase/oxidase N-terminal" evidence="9">
    <location>
        <begin position="6"/>
        <end position="125"/>
    </location>
</feature>
<sequence length="395" mass="44929">MDLSFTPEQEQFRLRVRQWLKENLPKGWGTPHFKLPEDEKERGKWLREWERKLYDAGFAGLSWPKEYGGQGMTFVEEIIFDEEAGKVNAPHSINVLGKLLLGPTLLMYGTEEQKKRFLPPLLRGEEVWCQGFSEPNAGSDLASLQTRAVLDGDEWVINGQKVWTSYAHHADWCFVLARTDTEAPKHKGITFFLVPMNSPGVTVRPLVQMNGNRDFNEVFFDNVRIPKENVVGGVNNGWKVAMSTLGFERGTLALGRQVRFQRELDEIVRVSATKRTPDGSLAIDNPYYRQRLAQMQAEVRIFRYLGLKTISQLLNEGKLGPDASLQKLYWSTMHVRMGNLGMEILGPEAPYWGEDSVSRGMIQQIHLTSRGEIIYAGSSQIQKNIIAEMVLGMPK</sequence>
<dbReference type="InterPro" id="IPR006091">
    <property type="entry name" value="Acyl-CoA_Oxase/DH_mid-dom"/>
</dbReference>
<dbReference type="InterPro" id="IPR013786">
    <property type="entry name" value="AcylCoA_DH/ox_N"/>
</dbReference>
<reference evidence="11" key="1">
    <citation type="submission" date="2016-06" db="EMBL/GenBank/DDBJ databases">
        <authorList>
            <person name="Nascimento L."/>
            <person name="Pereira R.V."/>
            <person name="Martins L.F."/>
            <person name="Quaggio R.B."/>
            <person name="Silva A.M."/>
            <person name="Setubal J.C."/>
        </authorList>
    </citation>
    <scope>NUCLEOTIDE SEQUENCE [LARGE SCALE GENOMIC DNA]</scope>
</reference>
<comment type="caution">
    <text evidence="10">The sequence shown here is derived from an EMBL/GenBank/DDBJ whole genome shotgun (WGS) entry which is preliminary data.</text>
</comment>
<dbReference type="AlphaFoldDB" id="A0A1Y3PM18"/>
<evidence type="ECO:0008006" key="12">
    <source>
        <dbReference type="Google" id="ProtNLM"/>
    </source>
</evidence>
<organism evidence="10 11">
    <name type="scientific">Bacillus thermozeamaize</name>
    <dbReference type="NCBI Taxonomy" id="230954"/>
    <lineage>
        <taxon>Bacteria</taxon>
        <taxon>Bacillati</taxon>
        <taxon>Bacillota</taxon>
        <taxon>Bacilli</taxon>
        <taxon>Bacillales</taxon>
        <taxon>Bacillaceae</taxon>
        <taxon>Bacillus</taxon>
    </lineage>
</organism>
<dbReference type="GO" id="GO:0050660">
    <property type="term" value="F:flavin adenine dinucleotide binding"/>
    <property type="evidence" value="ECO:0007669"/>
    <property type="project" value="InterPro"/>
</dbReference>
<dbReference type="InterPro" id="IPR037069">
    <property type="entry name" value="AcylCoA_DH/ox_N_sf"/>
</dbReference>
<dbReference type="PANTHER" id="PTHR43292">
    <property type="entry name" value="ACYL-COA DEHYDROGENASE"/>
    <property type="match status" value="1"/>
</dbReference>
<keyword evidence="3 6" id="KW-0285">Flavoprotein</keyword>
<feature type="domain" description="Acyl-CoA dehydrogenase/oxidase C-terminal" evidence="7">
    <location>
        <begin position="235"/>
        <end position="390"/>
    </location>
</feature>
<protein>
    <recommendedName>
        <fullName evidence="12">Acyl-CoA dehydrogenase</fullName>
    </recommendedName>
</protein>
<dbReference type="Gene3D" id="2.40.110.10">
    <property type="entry name" value="Butyryl-CoA Dehydrogenase, subunit A, domain 2"/>
    <property type="match status" value="1"/>
</dbReference>
<dbReference type="InterPro" id="IPR009075">
    <property type="entry name" value="AcylCo_DH/oxidase_C"/>
</dbReference>